<dbReference type="PROSITE" id="PS51669">
    <property type="entry name" value="4FE4S_MOW_BIS_MGD"/>
    <property type="match status" value="1"/>
</dbReference>
<dbReference type="PANTHER" id="PTHR43105:SF10">
    <property type="entry name" value="NADH-QUINONE OXIDOREDUCTASE SUBUNIT G"/>
    <property type="match status" value="1"/>
</dbReference>
<name>A0A7C4G8U5_UNCW3</name>
<dbReference type="CDD" id="cd00368">
    <property type="entry name" value="Molybdopterin-Binding"/>
    <property type="match status" value="1"/>
</dbReference>
<keyword evidence="1" id="KW-0004">4Fe-4S</keyword>
<reference evidence="6" key="1">
    <citation type="journal article" date="2020" name="mSystems">
        <title>Genome- and Community-Level Interaction Insights into Carbon Utilization and Element Cycling Functions of Hydrothermarchaeota in Hydrothermal Sediment.</title>
        <authorList>
            <person name="Zhou Z."/>
            <person name="Liu Y."/>
            <person name="Xu W."/>
            <person name="Pan J."/>
            <person name="Luo Z.H."/>
            <person name="Li M."/>
        </authorList>
    </citation>
    <scope>NUCLEOTIDE SEQUENCE [LARGE SCALE GENOMIC DNA]</scope>
    <source>
        <strain evidence="6">SpSt-488</strain>
    </source>
</reference>
<dbReference type="SUPFAM" id="SSF53706">
    <property type="entry name" value="Formate dehydrogenase/DMSO reductase, domains 1-3"/>
    <property type="match status" value="1"/>
</dbReference>
<evidence type="ECO:0000259" key="5">
    <source>
        <dbReference type="PROSITE" id="PS51669"/>
    </source>
</evidence>
<evidence type="ECO:0000313" key="6">
    <source>
        <dbReference type="EMBL" id="HGK27334.1"/>
    </source>
</evidence>
<feature type="domain" description="4Fe-4S Mo/W bis-MGD-type" evidence="5">
    <location>
        <begin position="2"/>
        <end position="62"/>
    </location>
</feature>
<dbReference type="GO" id="GO:0051539">
    <property type="term" value="F:4 iron, 4 sulfur cluster binding"/>
    <property type="evidence" value="ECO:0007669"/>
    <property type="project" value="UniProtKB-KW"/>
</dbReference>
<dbReference type="Pfam" id="PF04879">
    <property type="entry name" value="Molybdop_Fe4S4"/>
    <property type="match status" value="1"/>
</dbReference>
<dbReference type="InterPro" id="IPR009010">
    <property type="entry name" value="Asp_de-COase-like_dom_sf"/>
</dbReference>
<dbReference type="SMART" id="SM00926">
    <property type="entry name" value="Molybdop_Fe4S4"/>
    <property type="match status" value="1"/>
</dbReference>
<dbReference type="CDD" id="cd02775">
    <property type="entry name" value="MopB_CT"/>
    <property type="match status" value="1"/>
</dbReference>
<dbReference type="GO" id="GO:0016020">
    <property type="term" value="C:membrane"/>
    <property type="evidence" value="ECO:0007669"/>
    <property type="project" value="TreeGrafter"/>
</dbReference>
<dbReference type="GO" id="GO:0043546">
    <property type="term" value="F:molybdopterin cofactor binding"/>
    <property type="evidence" value="ECO:0007669"/>
    <property type="project" value="InterPro"/>
</dbReference>
<evidence type="ECO:0000256" key="3">
    <source>
        <dbReference type="ARBA" id="ARBA00023004"/>
    </source>
</evidence>
<organism evidence="6">
    <name type="scientific">candidate division WOR-3 bacterium</name>
    <dbReference type="NCBI Taxonomy" id="2052148"/>
    <lineage>
        <taxon>Bacteria</taxon>
        <taxon>Bacteria division WOR-3</taxon>
    </lineage>
</organism>
<dbReference type="AlphaFoldDB" id="A0A7C4G8U5"/>
<dbReference type="Gene3D" id="3.30.200.210">
    <property type="match status" value="1"/>
</dbReference>
<dbReference type="EMBL" id="DSUT01000002">
    <property type="protein sequence ID" value="HGK27334.1"/>
    <property type="molecule type" value="Genomic_DNA"/>
</dbReference>
<dbReference type="SUPFAM" id="SSF50692">
    <property type="entry name" value="ADC-like"/>
    <property type="match status" value="1"/>
</dbReference>
<dbReference type="PANTHER" id="PTHR43105">
    <property type="entry name" value="RESPIRATORY NITRATE REDUCTASE"/>
    <property type="match status" value="1"/>
</dbReference>
<dbReference type="GO" id="GO:0016491">
    <property type="term" value="F:oxidoreductase activity"/>
    <property type="evidence" value="ECO:0007669"/>
    <property type="project" value="InterPro"/>
</dbReference>
<protein>
    <recommendedName>
        <fullName evidence="5">4Fe-4S Mo/W bis-MGD-type domain-containing protein</fullName>
    </recommendedName>
</protein>
<dbReference type="InterPro" id="IPR050123">
    <property type="entry name" value="Prok_molybdopt-oxidoreductase"/>
</dbReference>
<dbReference type="GO" id="GO:0046872">
    <property type="term" value="F:metal ion binding"/>
    <property type="evidence" value="ECO:0007669"/>
    <property type="project" value="UniProtKB-KW"/>
</dbReference>
<evidence type="ECO:0000256" key="4">
    <source>
        <dbReference type="ARBA" id="ARBA00023014"/>
    </source>
</evidence>
<dbReference type="Gene3D" id="3.40.228.10">
    <property type="entry name" value="Dimethylsulfoxide Reductase, domain 2"/>
    <property type="match status" value="1"/>
</dbReference>
<gene>
    <name evidence="6" type="ORF">ENS41_00060</name>
</gene>
<sequence length="537" mass="57584">MTDRKRTTCPFCRHGCELEVGQVGQSGQTWQFRMEYPGDAKVNAGRLCPRGNSASILVDHPRRLAYPLLDGREVTWDAALSRLETWFGSVRPEETAVVYSRGLTRDELGLVCGLASALGTPHLVCGYLEPGNWFGLRLDGVTPAGLDDVSGAKVTLLSGDVFATSPVAARRIVEARYADRANRLIVIDSVQTRQSGFAHLWIRVHPGTEPFALAGIAALLDSSLRQQVDPAAMAAVCGTEMKLFERAADILKGNGPAFVGSAMSFGRVVLPWLHSLAAQLVAVKAKAAFAGFSEGLVPQSAMQFGQFRDALASGNLKLVLWFGGLHPYSYPEVLPELAQVQFRCATSIFRPAGNLPGLVLPVPSELEKDGAGESMWGAVQRTAVVKAVSGTRSVAGLIGGLREVKGQALSEWPVVAAKEAVAELAAAAKTFRPPEGCTLLGEKHAFGIGGFFDEENVLSMSPNDARRLGVNSADRVVARTEAGQCELGVRITRSLADGQFVVGVNRHQNRALFPLWYEAGTGRTSVPPVKVEVWRKG</sequence>
<comment type="caution">
    <text evidence="6">The sequence shown here is derived from an EMBL/GenBank/DDBJ whole genome shotgun (WGS) entry which is preliminary data.</text>
</comment>
<dbReference type="InterPro" id="IPR006963">
    <property type="entry name" value="Mopterin_OxRdtase_4Fe-4S_dom"/>
</dbReference>
<evidence type="ECO:0000256" key="1">
    <source>
        <dbReference type="ARBA" id="ARBA00022485"/>
    </source>
</evidence>
<keyword evidence="2" id="KW-0479">Metal-binding</keyword>
<accession>A0A7C4G8U5</accession>
<dbReference type="Pfam" id="PF01568">
    <property type="entry name" value="Molydop_binding"/>
    <property type="match status" value="1"/>
</dbReference>
<proteinExistence type="predicted"/>
<keyword evidence="4" id="KW-0411">Iron-sulfur</keyword>
<keyword evidence="3" id="KW-0408">Iron</keyword>
<evidence type="ECO:0000256" key="2">
    <source>
        <dbReference type="ARBA" id="ARBA00022723"/>
    </source>
</evidence>
<dbReference type="InterPro" id="IPR006657">
    <property type="entry name" value="MoPterin_dinucl-bd_dom"/>
</dbReference>
<dbReference type="Gene3D" id="2.40.40.20">
    <property type="match status" value="1"/>
</dbReference>